<protein>
    <submittedName>
        <fullName evidence="1">Alpha/beta-Hydrolases superfamily protein</fullName>
    </submittedName>
</protein>
<dbReference type="Proteomes" id="UP000325081">
    <property type="component" value="Unassembled WGS sequence"/>
</dbReference>
<dbReference type="GO" id="GO:0016787">
    <property type="term" value="F:hydrolase activity"/>
    <property type="evidence" value="ECO:0007669"/>
    <property type="project" value="UniProtKB-KW"/>
</dbReference>
<gene>
    <name evidence="1" type="ORF">STAS_20206</name>
</gene>
<organism evidence="1 2">
    <name type="scientific">Striga asiatica</name>
    <name type="common">Asiatic witchweed</name>
    <name type="synonym">Buchnera asiatica</name>
    <dbReference type="NCBI Taxonomy" id="4170"/>
    <lineage>
        <taxon>Eukaryota</taxon>
        <taxon>Viridiplantae</taxon>
        <taxon>Streptophyta</taxon>
        <taxon>Embryophyta</taxon>
        <taxon>Tracheophyta</taxon>
        <taxon>Spermatophyta</taxon>
        <taxon>Magnoliopsida</taxon>
        <taxon>eudicotyledons</taxon>
        <taxon>Gunneridae</taxon>
        <taxon>Pentapetalae</taxon>
        <taxon>asterids</taxon>
        <taxon>lamiids</taxon>
        <taxon>Lamiales</taxon>
        <taxon>Orobanchaceae</taxon>
        <taxon>Buchnereae</taxon>
        <taxon>Striga</taxon>
    </lineage>
</organism>
<evidence type="ECO:0000313" key="2">
    <source>
        <dbReference type="Proteomes" id="UP000325081"/>
    </source>
</evidence>
<sequence>MAARRYINATVLRGVQISKLAIAHGSRKVVAGRGVDHGDLVVFVADIVTKLEYWIWKEIVLLWTIDYRNERGHALKCSHCIPLQLLDNSPLPYVIFCHGNRNGIFRSHMEYLLASSRSTNIECH</sequence>
<dbReference type="OrthoDB" id="10249433at2759"/>
<accession>A0A5A7QFZ5</accession>
<name>A0A5A7QFZ5_STRAF</name>
<reference evidence="2" key="1">
    <citation type="journal article" date="2019" name="Curr. Biol.">
        <title>Genome Sequence of Striga asiatica Provides Insight into the Evolution of Plant Parasitism.</title>
        <authorList>
            <person name="Yoshida S."/>
            <person name="Kim S."/>
            <person name="Wafula E.K."/>
            <person name="Tanskanen J."/>
            <person name="Kim Y.M."/>
            <person name="Honaas L."/>
            <person name="Yang Z."/>
            <person name="Spallek T."/>
            <person name="Conn C.E."/>
            <person name="Ichihashi Y."/>
            <person name="Cheong K."/>
            <person name="Cui S."/>
            <person name="Der J.P."/>
            <person name="Gundlach H."/>
            <person name="Jiao Y."/>
            <person name="Hori C."/>
            <person name="Ishida J.K."/>
            <person name="Kasahara H."/>
            <person name="Kiba T."/>
            <person name="Kim M.S."/>
            <person name="Koo N."/>
            <person name="Laohavisit A."/>
            <person name="Lee Y.H."/>
            <person name="Lumba S."/>
            <person name="McCourt P."/>
            <person name="Mortimer J.C."/>
            <person name="Mutuku J.M."/>
            <person name="Nomura T."/>
            <person name="Sasaki-Sekimoto Y."/>
            <person name="Seto Y."/>
            <person name="Wang Y."/>
            <person name="Wakatake T."/>
            <person name="Sakakibara H."/>
            <person name="Demura T."/>
            <person name="Yamaguchi S."/>
            <person name="Yoneyama K."/>
            <person name="Manabe R.I."/>
            <person name="Nelson D.C."/>
            <person name="Schulman A.H."/>
            <person name="Timko M.P."/>
            <person name="dePamphilis C.W."/>
            <person name="Choi D."/>
            <person name="Shirasu K."/>
        </authorList>
    </citation>
    <scope>NUCLEOTIDE SEQUENCE [LARGE SCALE GENOMIC DNA]</scope>
    <source>
        <strain evidence="2">cv. UVA1</strain>
    </source>
</reference>
<dbReference type="AlphaFoldDB" id="A0A5A7QFZ5"/>
<comment type="caution">
    <text evidence="1">The sequence shown here is derived from an EMBL/GenBank/DDBJ whole genome shotgun (WGS) entry which is preliminary data.</text>
</comment>
<keyword evidence="2" id="KW-1185">Reference proteome</keyword>
<proteinExistence type="predicted"/>
<keyword evidence="1" id="KW-0378">Hydrolase</keyword>
<evidence type="ECO:0000313" key="1">
    <source>
        <dbReference type="EMBL" id="GER43357.1"/>
    </source>
</evidence>
<dbReference type="EMBL" id="BKCP01006615">
    <property type="protein sequence ID" value="GER43357.1"/>
    <property type="molecule type" value="Genomic_DNA"/>
</dbReference>